<protein>
    <submittedName>
        <fullName evidence="1">Uncharacterized protein</fullName>
    </submittedName>
</protein>
<name>A0A3B4XXA0_SERLL</name>
<dbReference type="Proteomes" id="UP000261360">
    <property type="component" value="Unplaced"/>
</dbReference>
<organism evidence="1 2">
    <name type="scientific">Seriola lalandi dorsalis</name>
    <dbReference type="NCBI Taxonomy" id="1841481"/>
    <lineage>
        <taxon>Eukaryota</taxon>
        <taxon>Metazoa</taxon>
        <taxon>Chordata</taxon>
        <taxon>Craniata</taxon>
        <taxon>Vertebrata</taxon>
        <taxon>Euteleostomi</taxon>
        <taxon>Actinopterygii</taxon>
        <taxon>Neopterygii</taxon>
        <taxon>Teleostei</taxon>
        <taxon>Neoteleostei</taxon>
        <taxon>Acanthomorphata</taxon>
        <taxon>Carangaria</taxon>
        <taxon>Carangiformes</taxon>
        <taxon>Carangidae</taxon>
        <taxon>Seriola</taxon>
    </lineage>
</organism>
<dbReference type="Ensembl" id="ENSSLDT00000020981.1">
    <property type="protein sequence ID" value="ENSSLDP00000020306.1"/>
    <property type="gene ID" value="ENSSLDG00000015876.1"/>
</dbReference>
<keyword evidence="2" id="KW-1185">Reference proteome</keyword>
<proteinExistence type="predicted"/>
<evidence type="ECO:0000313" key="2">
    <source>
        <dbReference type="Proteomes" id="UP000261360"/>
    </source>
</evidence>
<accession>A0A3B4XXA0</accession>
<reference evidence="1" key="1">
    <citation type="submission" date="2025-08" db="UniProtKB">
        <authorList>
            <consortium name="Ensembl"/>
        </authorList>
    </citation>
    <scope>IDENTIFICATION</scope>
</reference>
<evidence type="ECO:0000313" key="1">
    <source>
        <dbReference type="Ensembl" id="ENSSLDP00000020306.1"/>
    </source>
</evidence>
<sequence>MLTDFFSHDDSITSTTCLLLLLLVHLYYCYHDDKVLVYLPLVHYRGSYPKVKKNDLQNTTKLGTPLINIPTMLNDSKMTSHEPLRTVYKKKIVTYKSTKSRPDEGWLHVLWSDETKMNLFAVDAVGLHDLKNVGRRESFQHDNDLKHCQTHTKVFKEDKIVLGVSGGQCTLSCCSLLWQQHV</sequence>
<dbReference type="AlphaFoldDB" id="A0A3B4XXA0"/>
<reference evidence="1" key="2">
    <citation type="submission" date="2025-09" db="UniProtKB">
        <authorList>
            <consortium name="Ensembl"/>
        </authorList>
    </citation>
    <scope>IDENTIFICATION</scope>
</reference>